<dbReference type="CDD" id="cd07433">
    <property type="entry name" value="PHP_PolIIIA_DnaE1"/>
    <property type="match status" value="1"/>
</dbReference>
<dbReference type="InterPro" id="IPR004013">
    <property type="entry name" value="PHP_dom"/>
</dbReference>
<feature type="domain" description="Polymerase/histidinol phosphatase N-terminal" evidence="3">
    <location>
        <begin position="5"/>
        <end position="72"/>
    </location>
</feature>
<dbReference type="Proteomes" id="UP001171945">
    <property type="component" value="Unassembled WGS sequence"/>
</dbReference>
<dbReference type="SUPFAM" id="SSF89550">
    <property type="entry name" value="PHP domain-like"/>
    <property type="match status" value="1"/>
</dbReference>
<keyword evidence="5" id="KW-1185">Reference proteome</keyword>
<dbReference type="InterPro" id="IPR004805">
    <property type="entry name" value="DnaE2/DnaE/PolC"/>
</dbReference>
<dbReference type="SMART" id="SM00481">
    <property type="entry name" value="POLIIIAc"/>
    <property type="match status" value="1"/>
</dbReference>
<dbReference type="PANTHER" id="PTHR32294">
    <property type="entry name" value="DNA POLYMERASE III SUBUNIT ALPHA"/>
    <property type="match status" value="1"/>
</dbReference>
<feature type="non-terminal residue" evidence="4">
    <location>
        <position position="311"/>
    </location>
</feature>
<gene>
    <name evidence="4" type="ORF">QUF54_10040</name>
</gene>
<dbReference type="InterPro" id="IPR016195">
    <property type="entry name" value="Pol/histidinol_Pase-like"/>
</dbReference>
<evidence type="ECO:0000313" key="4">
    <source>
        <dbReference type="EMBL" id="MDM8563681.1"/>
    </source>
</evidence>
<name>A0ABT7VVV7_9GAMM</name>
<proteinExistence type="predicted"/>
<accession>A0ABT7VVV7</accession>
<dbReference type="Gene3D" id="3.20.20.140">
    <property type="entry name" value="Metal-dependent hydrolases"/>
    <property type="match status" value="1"/>
</dbReference>
<evidence type="ECO:0000259" key="3">
    <source>
        <dbReference type="SMART" id="SM00481"/>
    </source>
</evidence>
<dbReference type="InterPro" id="IPR003141">
    <property type="entry name" value="Pol/His_phosphatase_N"/>
</dbReference>
<organism evidence="4 5">
    <name type="scientific">Candidatus Marithioploca araucensis</name>
    <dbReference type="NCBI Taxonomy" id="70273"/>
    <lineage>
        <taxon>Bacteria</taxon>
        <taxon>Pseudomonadati</taxon>
        <taxon>Pseudomonadota</taxon>
        <taxon>Gammaproteobacteria</taxon>
        <taxon>Thiotrichales</taxon>
        <taxon>Thiotrichaceae</taxon>
        <taxon>Candidatus Marithioploca</taxon>
    </lineage>
</organism>
<evidence type="ECO:0000256" key="1">
    <source>
        <dbReference type="ARBA" id="ARBA00004496"/>
    </source>
</evidence>
<comment type="subcellular location">
    <subcellularLocation>
        <location evidence="1">Cytoplasm</location>
    </subcellularLocation>
</comment>
<protein>
    <recommendedName>
        <fullName evidence="2">DNA polymerase III subunit alpha</fullName>
    </recommendedName>
</protein>
<evidence type="ECO:0000313" key="5">
    <source>
        <dbReference type="Proteomes" id="UP001171945"/>
    </source>
</evidence>
<reference evidence="4" key="1">
    <citation type="submission" date="2023-06" db="EMBL/GenBank/DDBJ databases">
        <title>Uncultivated large filamentous bacteria from sulfidic sediments reveal new species and different genomic features in energy metabolism and defense.</title>
        <authorList>
            <person name="Fonseca A."/>
        </authorList>
    </citation>
    <scope>NUCLEOTIDE SEQUENCE</scope>
    <source>
        <strain evidence="4">HSG4</strain>
    </source>
</reference>
<dbReference type="PANTHER" id="PTHR32294:SF0">
    <property type="entry name" value="DNA POLYMERASE III SUBUNIT ALPHA"/>
    <property type="match status" value="1"/>
</dbReference>
<dbReference type="EMBL" id="JAUCGM010000800">
    <property type="protein sequence ID" value="MDM8563681.1"/>
    <property type="molecule type" value="Genomic_DNA"/>
</dbReference>
<evidence type="ECO:0000256" key="2">
    <source>
        <dbReference type="ARBA" id="ARBA00019114"/>
    </source>
</evidence>
<dbReference type="Pfam" id="PF02811">
    <property type="entry name" value="PHP"/>
    <property type="match status" value="1"/>
</dbReference>
<comment type="caution">
    <text evidence="4">The sequence shown here is derived from an EMBL/GenBank/DDBJ whole genome shotgun (WGS) entry which is preliminary data.</text>
</comment>
<dbReference type="InterPro" id="IPR049821">
    <property type="entry name" value="PolIIIA_DnaE1_PHP"/>
</dbReference>
<sequence length="311" mass="35668">MPNFVHLHLHTEYALVDSLIRIKPLVKAVRKAGMPACAVTDYSNLFALVKFYRAAQSEGIKPIIGVDMRLHQGTEPASRLVLLCQNDIGYRNLTRLVSRSYTEGQENNVPYLHRQWLNGATEGIIALSGGCEGEIGQALLAEQPLLAKQRLDDFKSLFPQRFYIELQRTGRHHEEEYIHAAVELALETGIPVVATNEVCFLNRYDFESHEVRVCIHDSNILADKNRPHRYSEQQYLRTPQEMAELFSDIPEAIENTWLIAQRCNLELTLGKNFLPDFPIPEGETVEEYFRNQARIGLEQRLAFLFDRTTEK</sequence>